<keyword evidence="3" id="KW-1185">Reference proteome</keyword>
<dbReference type="Gene3D" id="3.10.450.390">
    <property type="entry name" value="Protein of unknown function DUF3889"/>
    <property type="match status" value="1"/>
</dbReference>
<accession>A0ABW3DF03</accession>
<proteinExistence type="predicted"/>
<keyword evidence="1" id="KW-0732">Signal</keyword>
<feature type="chain" id="PRO_5045418573" evidence="1">
    <location>
        <begin position="25"/>
        <end position="126"/>
    </location>
</feature>
<dbReference type="Pfam" id="PF13028">
    <property type="entry name" value="DUF3889"/>
    <property type="match status" value="1"/>
</dbReference>
<dbReference type="EMBL" id="JBHTIU010000074">
    <property type="protein sequence ID" value="MFD0871119.1"/>
    <property type="molecule type" value="Genomic_DNA"/>
</dbReference>
<organism evidence="2 3">
    <name type="scientific">Paenibacillus residui</name>
    <dbReference type="NCBI Taxonomy" id="629724"/>
    <lineage>
        <taxon>Bacteria</taxon>
        <taxon>Bacillati</taxon>
        <taxon>Bacillota</taxon>
        <taxon>Bacilli</taxon>
        <taxon>Bacillales</taxon>
        <taxon>Paenibacillaceae</taxon>
        <taxon>Paenibacillus</taxon>
    </lineage>
</organism>
<name>A0ABW3DF03_9BACL</name>
<sequence>MKKALAAAIICIGVVMFAPEAASADGNPASLEWQGPFTFSLVHNAERNVPEYAKWGNLAMREASKKGYQILDYKYVGKQKINPTVTEQTFKFWVKKAGKPMGLYVSLRYETATERVLNIDYRETAR</sequence>
<dbReference type="Proteomes" id="UP001597120">
    <property type="component" value="Unassembled WGS sequence"/>
</dbReference>
<gene>
    <name evidence="2" type="ORF">ACFQ03_18420</name>
</gene>
<dbReference type="InterPro" id="IPR024987">
    <property type="entry name" value="DUF3889"/>
</dbReference>
<reference evidence="3" key="1">
    <citation type="journal article" date="2019" name="Int. J. Syst. Evol. Microbiol.">
        <title>The Global Catalogue of Microorganisms (GCM) 10K type strain sequencing project: providing services to taxonomists for standard genome sequencing and annotation.</title>
        <authorList>
            <consortium name="The Broad Institute Genomics Platform"/>
            <consortium name="The Broad Institute Genome Sequencing Center for Infectious Disease"/>
            <person name="Wu L."/>
            <person name="Ma J."/>
        </authorList>
    </citation>
    <scope>NUCLEOTIDE SEQUENCE [LARGE SCALE GENOMIC DNA]</scope>
    <source>
        <strain evidence="3">CCUG 57263</strain>
    </source>
</reference>
<evidence type="ECO:0000256" key="1">
    <source>
        <dbReference type="SAM" id="SignalP"/>
    </source>
</evidence>
<feature type="signal peptide" evidence="1">
    <location>
        <begin position="1"/>
        <end position="24"/>
    </location>
</feature>
<comment type="caution">
    <text evidence="2">The sequence shown here is derived from an EMBL/GenBank/DDBJ whole genome shotgun (WGS) entry which is preliminary data.</text>
</comment>
<evidence type="ECO:0000313" key="2">
    <source>
        <dbReference type="EMBL" id="MFD0871119.1"/>
    </source>
</evidence>
<evidence type="ECO:0000313" key="3">
    <source>
        <dbReference type="Proteomes" id="UP001597120"/>
    </source>
</evidence>
<dbReference type="RefSeq" id="WP_379290028.1">
    <property type="nucleotide sequence ID" value="NZ_JBHTIU010000074.1"/>
</dbReference>
<protein>
    <submittedName>
        <fullName evidence="2">DUF3889 domain-containing protein</fullName>
    </submittedName>
</protein>